<dbReference type="PANTHER" id="PTHR47829:SF3">
    <property type="entry name" value="AMINOGLYCOSIDE PHOSPHOTRANSFERASE DOMAIN-CONTAINING PROTEIN"/>
    <property type="match status" value="1"/>
</dbReference>
<dbReference type="Gene3D" id="3.90.1200.10">
    <property type="match status" value="1"/>
</dbReference>
<dbReference type="Pfam" id="PF01636">
    <property type="entry name" value="APH"/>
    <property type="match status" value="1"/>
</dbReference>
<reference evidence="2 5" key="2">
    <citation type="submission" date="2020-08" db="EMBL/GenBank/DDBJ databases">
        <title>Genomic Encyclopedia of Type Strains, Phase IV (KMG-IV): sequencing the most valuable type-strain genomes for metagenomic binning, comparative biology and taxonomic classification.</title>
        <authorList>
            <person name="Goeker M."/>
        </authorList>
    </citation>
    <scope>NUCLEOTIDE SEQUENCE [LARGE SCALE GENOMIC DNA]</scope>
    <source>
        <strain evidence="2 5">DSM 11525</strain>
    </source>
</reference>
<feature type="domain" description="Aminoglycoside phosphotransferase" evidence="1">
    <location>
        <begin position="40"/>
        <end position="260"/>
    </location>
</feature>
<dbReference type="PANTHER" id="PTHR47829">
    <property type="entry name" value="HYDROLASE, PUTATIVE (AFU_ORTHOLOGUE AFUA_1G12880)-RELATED"/>
    <property type="match status" value="1"/>
</dbReference>
<dbReference type="InterPro" id="IPR041726">
    <property type="entry name" value="ACAD10_11_N"/>
</dbReference>
<dbReference type="Proteomes" id="UP000464675">
    <property type="component" value="Chromosome"/>
</dbReference>
<proteinExistence type="predicted"/>
<dbReference type="GO" id="GO:0016301">
    <property type="term" value="F:kinase activity"/>
    <property type="evidence" value="ECO:0007669"/>
    <property type="project" value="UniProtKB-KW"/>
</dbReference>
<dbReference type="Proteomes" id="UP000563601">
    <property type="component" value="Unassembled WGS sequence"/>
</dbReference>
<accession>A0A6P1TAV4</accession>
<evidence type="ECO:0000313" key="4">
    <source>
        <dbReference type="Proteomes" id="UP000464675"/>
    </source>
</evidence>
<dbReference type="EMBL" id="JACHHR010000001">
    <property type="protein sequence ID" value="MBB5210794.1"/>
    <property type="molecule type" value="Genomic_DNA"/>
</dbReference>
<dbReference type="InterPro" id="IPR052898">
    <property type="entry name" value="ACAD10-like"/>
</dbReference>
<dbReference type="SUPFAM" id="SSF56112">
    <property type="entry name" value="Protein kinase-like (PK-like)"/>
    <property type="match status" value="1"/>
</dbReference>
<dbReference type="InterPro" id="IPR011009">
    <property type="entry name" value="Kinase-like_dom_sf"/>
</dbReference>
<sequence>MSEVEQKPSPDISSVDQLDTDRLLEYLKQQVPGFSGPITASKFSGGQSNPTFKLKTGTGTYVLRRQPPGKLLKSAHAVDREFRVMRALADSEVPVPRVVHLCEDRDVLGSMFYLMEYCEGRIFWDAALPDLDNRQRGAFYEEMNRVLAALHRVNVEAVGLADYGRPGNYFERQFGRWQGQYRASELQKISAMDQLIQWLAEHLPEDDGRVSLVHGDYRLDNIMFHPTESRAIAVLDWELSTLGHPFADLAYQCMQLRMPAESGNISGLMNVDRQSLGIPSEQEYVARYCERMGIDQIDNWAFYLAFSFFRLGAIIQGVAKRAHDGNASSKNAAALGALVEPLAMMALDVINTER</sequence>
<dbReference type="RefSeq" id="WP_161858094.1">
    <property type="nucleotide sequence ID" value="NZ_CP047491.1"/>
</dbReference>
<evidence type="ECO:0000259" key="1">
    <source>
        <dbReference type="Pfam" id="PF01636"/>
    </source>
</evidence>
<keyword evidence="2" id="KW-0418">Kinase</keyword>
<dbReference type="OrthoDB" id="3806873at2"/>
<dbReference type="InterPro" id="IPR002575">
    <property type="entry name" value="Aminoglycoside_PTrfase"/>
</dbReference>
<dbReference type="AlphaFoldDB" id="A0A6P1TAV4"/>
<name>A0A6P1TAV4_9GAMM</name>
<evidence type="ECO:0000313" key="3">
    <source>
        <dbReference type="EMBL" id="QHQ38766.1"/>
    </source>
</evidence>
<keyword evidence="2" id="KW-0808">Transferase</keyword>
<dbReference type="Gene3D" id="3.30.200.20">
    <property type="entry name" value="Phosphorylase Kinase, domain 1"/>
    <property type="match status" value="1"/>
</dbReference>
<evidence type="ECO:0000313" key="2">
    <source>
        <dbReference type="EMBL" id="MBB5210794.1"/>
    </source>
</evidence>
<gene>
    <name evidence="3" type="ORF">GTQ55_07040</name>
    <name evidence="2" type="ORF">HNQ53_000982</name>
</gene>
<protein>
    <submittedName>
        <fullName evidence="2 3">Phosphotransferase</fullName>
    </submittedName>
</protein>
<reference evidence="3 4" key="1">
    <citation type="submission" date="2020-01" db="EMBL/GenBank/DDBJ databases">
        <title>The possibility of degradation of plastic by Microbulbifer hydrolyticus IRE-31.</title>
        <authorList>
            <person name="Liu L."/>
        </authorList>
    </citation>
    <scope>NUCLEOTIDE SEQUENCE [LARGE SCALE GENOMIC DNA]</scope>
    <source>
        <strain evidence="3 4">IRE-31</strain>
    </source>
</reference>
<organism evidence="2 5">
    <name type="scientific">Microbulbifer hydrolyticus</name>
    <dbReference type="NCBI Taxonomy" id="48074"/>
    <lineage>
        <taxon>Bacteria</taxon>
        <taxon>Pseudomonadati</taxon>
        <taxon>Pseudomonadota</taxon>
        <taxon>Gammaproteobacteria</taxon>
        <taxon>Cellvibrionales</taxon>
        <taxon>Microbulbiferaceae</taxon>
        <taxon>Microbulbifer</taxon>
    </lineage>
</organism>
<evidence type="ECO:0000313" key="5">
    <source>
        <dbReference type="Proteomes" id="UP000563601"/>
    </source>
</evidence>
<dbReference type="EMBL" id="CP047491">
    <property type="protein sequence ID" value="QHQ38766.1"/>
    <property type="molecule type" value="Genomic_DNA"/>
</dbReference>
<keyword evidence="4" id="KW-1185">Reference proteome</keyword>
<dbReference type="CDD" id="cd05154">
    <property type="entry name" value="ACAD10_11_N-like"/>
    <property type="match status" value="1"/>
</dbReference>